<gene>
    <name evidence="1" type="ORF">ES332_A11G244300v1</name>
</gene>
<reference evidence="1 2" key="1">
    <citation type="submission" date="2019-07" db="EMBL/GenBank/DDBJ databases">
        <title>WGS assembly of Gossypium tomentosum.</title>
        <authorList>
            <person name="Chen Z.J."/>
            <person name="Sreedasyam A."/>
            <person name="Ando A."/>
            <person name="Song Q."/>
            <person name="De L."/>
            <person name="Hulse-Kemp A."/>
            <person name="Ding M."/>
            <person name="Ye W."/>
            <person name="Kirkbride R."/>
            <person name="Jenkins J."/>
            <person name="Plott C."/>
            <person name="Lovell J."/>
            <person name="Lin Y.-M."/>
            <person name="Vaughn R."/>
            <person name="Liu B."/>
            <person name="Li W."/>
            <person name="Simpson S."/>
            <person name="Scheffler B."/>
            <person name="Saski C."/>
            <person name="Grover C."/>
            <person name="Hu G."/>
            <person name="Conover J."/>
            <person name="Carlson J."/>
            <person name="Shu S."/>
            <person name="Boston L."/>
            <person name="Williams M."/>
            <person name="Peterson D."/>
            <person name="Mcgee K."/>
            <person name="Jones D."/>
            <person name="Wendel J."/>
            <person name="Stelly D."/>
            <person name="Grimwood J."/>
            <person name="Schmutz J."/>
        </authorList>
    </citation>
    <scope>NUCLEOTIDE SEQUENCE [LARGE SCALE GENOMIC DNA]</scope>
    <source>
        <strain evidence="1">7179.01</strain>
    </source>
</reference>
<accession>A0A5D2NE22</accession>
<dbReference type="AlphaFoldDB" id="A0A5D2NE22"/>
<evidence type="ECO:0000313" key="2">
    <source>
        <dbReference type="Proteomes" id="UP000322667"/>
    </source>
</evidence>
<sequence>MGVLRRKVSPFAKNHSIFPFIYWLLVPANVAKIPQPLQDPTASPPQFSCPSDPLPPSFSFPITFELPPPFFLPRSPDAFYLPLYILDDNMTPASEIGVVQKLWGVCVCVHLRLSKKQRTLPMVKAVLIMK</sequence>
<evidence type="ECO:0000313" key="1">
    <source>
        <dbReference type="EMBL" id="TYI02052.1"/>
    </source>
</evidence>
<proteinExistence type="predicted"/>
<name>A0A5D2NE22_GOSTO</name>
<organism evidence="1 2">
    <name type="scientific">Gossypium tomentosum</name>
    <name type="common">Hawaiian cotton</name>
    <name type="synonym">Gossypium sandvicense</name>
    <dbReference type="NCBI Taxonomy" id="34277"/>
    <lineage>
        <taxon>Eukaryota</taxon>
        <taxon>Viridiplantae</taxon>
        <taxon>Streptophyta</taxon>
        <taxon>Embryophyta</taxon>
        <taxon>Tracheophyta</taxon>
        <taxon>Spermatophyta</taxon>
        <taxon>Magnoliopsida</taxon>
        <taxon>eudicotyledons</taxon>
        <taxon>Gunneridae</taxon>
        <taxon>Pentapetalae</taxon>
        <taxon>rosids</taxon>
        <taxon>malvids</taxon>
        <taxon>Malvales</taxon>
        <taxon>Malvaceae</taxon>
        <taxon>Malvoideae</taxon>
        <taxon>Gossypium</taxon>
    </lineage>
</organism>
<protein>
    <submittedName>
        <fullName evidence="1">Uncharacterized protein</fullName>
    </submittedName>
</protein>
<keyword evidence="2" id="KW-1185">Reference proteome</keyword>
<dbReference type="EMBL" id="CM017620">
    <property type="protein sequence ID" value="TYI02052.1"/>
    <property type="molecule type" value="Genomic_DNA"/>
</dbReference>
<dbReference type="Proteomes" id="UP000322667">
    <property type="component" value="Chromosome A11"/>
</dbReference>